<organism evidence="4 5">
    <name type="scientific">Escherichia coli</name>
    <dbReference type="NCBI Taxonomy" id="562"/>
    <lineage>
        <taxon>Bacteria</taxon>
        <taxon>Pseudomonadati</taxon>
        <taxon>Pseudomonadota</taxon>
        <taxon>Gammaproteobacteria</taxon>
        <taxon>Enterobacterales</taxon>
        <taxon>Enterobacteriaceae</taxon>
        <taxon>Escherichia</taxon>
    </lineage>
</organism>
<comment type="similarity">
    <text evidence="2">Belongs to the glutamine synthetase family.</text>
</comment>
<dbReference type="GO" id="GO:0006598">
    <property type="term" value="P:polyamine catabolic process"/>
    <property type="evidence" value="ECO:0007669"/>
    <property type="project" value="TreeGrafter"/>
</dbReference>
<keyword evidence="1" id="KW-0436">Ligase</keyword>
<dbReference type="Proteomes" id="UP000430387">
    <property type="component" value="Unassembled WGS sequence"/>
</dbReference>
<feature type="non-terminal residue" evidence="4">
    <location>
        <position position="1"/>
    </location>
</feature>
<dbReference type="EMBL" id="WTQJ01002829">
    <property type="protein sequence ID" value="MWR18780.1"/>
    <property type="molecule type" value="Genomic_DNA"/>
</dbReference>
<evidence type="ECO:0000256" key="2">
    <source>
        <dbReference type="RuleBase" id="RU000384"/>
    </source>
</evidence>
<feature type="domain" description="GS catalytic" evidence="3">
    <location>
        <begin position="1"/>
        <end position="93"/>
    </location>
</feature>
<protein>
    <submittedName>
        <fullName evidence="4">Glutamine synthetase</fullName>
    </submittedName>
</protein>
<dbReference type="PANTHER" id="PTHR43785">
    <property type="entry name" value="GAMMA-GLUTAMYLPUTRESCINE SYNTHETASE"/>
    <property type="match status" value="1"/>
</dbReference>
<dbReference type="GO" id="GO:0006542">
    <property type="term" value="P:glutamine biosynthetic process"/>
    <property type="evidence" value="ECO:0007669"/>
    <property type="project" value="TreeGrafter"/>
</dbReference>
<evidence type="ECO:0000313" key="5">
    <source>
        <dbReference type="Proteomes" id="UP000430387"/>
    </source>
</evidence>
<evidence type="ECO:0000259" key="3">
    <source>
        <dbReference type="Pfam" id="PF00120"/>
    </source>
</evidence>
<evidence type="ECO:0000313" key="4">
    <source>
        <dbReference type="EMBL" id="MWR18780.1"/>
    </source>
</evidence>
<dbReference type="InterPro" id="IPR014746">
    <property type="entry name" value="Gln_synth/guanido_kin_cat_dom"/>
</dbReference>
<dbReference type="PANTHER" id="PTHR43785:SF12">
    <property type="entry name" value="TYPE-1 GLUTAMINE SYNTHETASE 2"/>
    <property type="match status" value="1"/>
</dbReference>
<evidence type="ECO:0000256" key="1">
    <source>
        <dbReference type="ARBA" id="ARBA00022598"/>
    </source>
</evidence>
<accession>A0A6D0IPX8</accession>
<dbReference type="InterPro" id="IPR008146">
    <property type="entry name" value="Gln_synth_cat_dom"/>
</dbReference>
<proteinExistence type="inferred from homology"/>
<gene>
    <name evidence="4" type="ORF">GQA06_33910</name>
</gene>
<sequence length="98" mass="11271">ADANPYLVMAAIFAGILHGLDNELPLQEEVEGNGLEQEGLPFPIRQSDALGEFIENDHLRRYLGERFCHVYHACKNDELLQFERLITETEIEWMLKNA</sequence>
<name>A0A6D0IPX8_ECOLX</name>
<dbReference type="Pfam" id="PF00120">
    <property type="entry name" value="Gln-synt_C"/>
    <property type="match status" value="1"/>
</dbReference>
<dbReference type="AlphaFoldDB" id="A0A6D0IPX8"/>
<reference evidence="4 5" key="1">
    <citation type="submission" date="2019-12" db="EMBL/GenBank/DDBJ databases">
        <title>Enteriobacteria Tanzani isolates_8377-8380.</title>
        <authorList>
            <person name="Subbiah M."/>
            <person name="Call D."/>
        </authorList>
    </citation>
    <scope>NUCLEOTIDE SEQUENCE [LARGE SCALE GENOMIC DNA]</scope>
    <source>
        <strain evidence="4 5">8380wG1</strain>
    </source>
</reference>
<dbReference type="GO" id="GO:0004356">
    <property type="term" value="F:glutamine synthetase activity"/>
    <property type="evidence" value="ECO:0007669"/>
    <property type="project" value="InterPro"/>
</dbReference>
<dbReference type="SUPFAM" id="SSF55931">
    <property type="entry name" value="Glutamine synthetase/guanido kinase"/>
    <property type="match status" value="1"/>
</dbReference>
<dbReference type="Gene3D" id="3.30.590.10">
    <property type="entry name" value="Glutamine synthetase/guanido kinase, catalytic domain"/>
    <property type="match status" value="1"/>
</dbReference>
<comment type="caution">
    <text evidence="4">The sequence shown here is derived from an EMBL/GenBank/DDBJ whole genome shotgun (WGS) entry which is preliminary data.</text>
</comment>